<evidence type="ECO:0000256" key="6">
    <source>
        <dbReference type="ARBA" id="ARBA00022989"/>
    </source>
</evidence>
<keyword evidence="6 8" id="KW-1133">Transmembrane helix</keyword>
<evidence type="ECO:0000256" key="1">
    <source>
        <dbReference type="ARBA" id="ARBA00004651"/>
    </source>
</evidence>
<keyword evidence="7 8" id="KW-0472">Membrane</keyword>
<organism evidence="10 11">
    <name type="scientific">Candidatus Desulfolinea nitratireducens</name>
    <dbReference type="NCBI Taxonomy" id="2841698"/>
    <lineage>
        <taxon>Bacteria</taxon>
        <taxon>Bacillati</taxon>
        <taxon>Chloroflexota</taxon>
        <taxon>Anaerolineae</taxon>
        <taxon>Anaerolineales</taxon>
        <taxon>Anaerolineales incertae sedis</taxon>
        <taxon>Candidatus Desulfolinea</taxon>
    </lineage>
</organism>
<comment type="caution">
    <text evidence="10">The sequence shown here is derived from an EMBL/GenBank/DDBJ whole genome shotgun (WGS) entry which is preliminary data.</text>
</comment>
<evidence type="ECO:0000259" key="9">
    <source>
        <dbReference type="Pfam" id="PF13231"/>
    </source>
</evidence>
<evidence type="ECO:0000256" key="5">
    <source>
        <dbReference type="ARBA" id="ARBA00022692"/>
    </source>
</evidence>
<dbReference type="EMBL" id="JACNJN010000056">
    <property type="protein sequence ID" value="MBC8334246.1"/>
    <property type="molecule type" value="Genomic_DNA"/>
</dbReference>
<dbReference type="PANTHER" id="PTHR33908">
    <property type="entry name" value="MANNOSYLTRANSFERASE YKCB-RELATED"/>
    <property type="match status" value="1"/>
</dbReference>
<proteinExistence type="predicted"/>
<dbReference type="PANTHER" id="PTHR33908:SF11">
    <property type="entry name" value="MEMBRANE PROTEIN"/>
    <property type="match status" value="1"/>
</dbReference>
<dbReference type="InterPro" id="IPR038731">
    <property type="entry name" value="RgtA/B/C-like"/>
</dbReference>
<accession>A0A8J6NJY3</accession>
<evidence type="ECO:0000313" key="10">
    <source>
        <dbReference type="EMBL" id="MBC8334246.1"/>
    </source>
</evidence>
<evidence type="ECO:0000256" key="8">
    <source>
        <dbReference type="SAM" id="Phobius"/>
    </source>
</evidence>
<dbReference type="Pfam" id="PF13231">
    <property type="entry name" value="PMT_2"/>
    <property type="match status" value="1"/>
</dbReference>
<dbReference type="AlphaFoldDB" id="A0A8J6NJY3"/>
<evidence type="ECO:0000256" key="3">
    <source>
        <dbReference type="ARBA" id="ARBA00022676"/>
    </source>
</evidence>
<evidence type="ECO:0000313" key="11">
    <source>
        <dbReference type="Proteomes" id="UP000614469"/>
    </source>
</evidence>
<reference evidence="10 11" key="1">
    <citation type="submission" date="2020-08" db="EMBL/GenBank/DDBJ databases">
        <title>Bridging the membrane lipid divide: bacteria of the FCB group superphylum have the potential to synthesize archaeal ether lipids.</title>
        <authorList>
            <person name="Villanueva L."/>
            <person name="Von Meijenfeldt F.A.B."/>
            <person name="Westbye A.B."/>
            <person name="Yadav S."/>
            <person name="Hopmans E.C."/>
            <person name="Dutilh B.E."/>
            <person name="Sinninghe Damste J.S."/>
        </authorList>
    </citation>
    <scope>NUCLEOTIDE SEQUENCE [LARGE SCALE GENOMIC DNA]</scope>
    <source>
        <strain evidence="10">NIOZ-UU36</strain>
    </source>
</reference>
<gene>
    <name evidence="10" type="ORF">H8E29_03185</name>
</gene>
<feature type="transmembrane region" description="Helical" evidence="8">
    <location>
        <begin position="226"/>
        <end position="243"/>
    </location>
</feature>
<feature type="transmembrane region" description="Helical" evidence="8">
    <location>
        <begin position="357"/>
        <end position="375"/>
    </location>
</feature>
<keyword evidence="5 8" id="KW-0812">Transmembrane</keyword>
<evidence type="ECO:0000256" key="2">
    <source>
        <dbReference type="ARBA" id="ARBA00022475"/>
    </source>
</evidence>
<sequence>MTASSKLFGSKLAARVILACLLILGAMLRLIDLTDPPLDFHSTRQLRNLLVARGIYYQISPDADPQLRELAISFSNRVGEFEPPIIESIVALTYAWTGGENIAIPRILNTLFWLLAGIALFDLARRLTSDEAALISLAFYLVLPFAVQASRSFQPDPLMTSLFILGLYSLYRWIEEKTWRWTILAALLLGLAALVKIVIAFLVGAIAIVAVISAHGWKRFWKSPQVWVMALLIILPAFSYYILGSGERSTEYFISWTLDLIQLIFSSKFYLQWMTFLGSLFGLPLVYLSLIGVLLMPPRGRALLISLWVGYFLYGLTLPFQMYTHSYYHIQLIPVIALGLAPIAQLIIEQTARQGRFWRYALISLMLIGVAYPAWVSRSILVGEDFRHEPAFWENIAASIPADRDTIALTQDYGYRLMAFGWRKVSLWPLSTTLMKVRGGGIDAQKEFETRTENEDYFLITAFGQYERQPGLQEILINYPIVADGDGYLLFDLR</sequence>
<dbReference type="InterPro" id="IPR050297">
    <property type="entry name" value="LipidA_mod_glycosyltrf_83"/>
</dbReference>
<feature type="transmembrane region" description="Helical" evidence="8">
    <location>
        <begin position="12"/>
        <end position="31"/>
    </location>
</feature>
<feature type="transmembrane region" description="Helical" evidence="8">
    <location>
        <begin position="133"/>
        <end position="151"/>
    </location>
</feature>
<evidence type="ECO:0000256" key="4">
    <source>
        <dbReference type="ARBA" id="ARBA00022679"/>
    </source>
</evidence>
<dbReference type="GO" id="GO:0009103">
    <property type="term" value="P:lipopolysaccharide biosynthetic process"/>
    <property type="evidence" value="ECO:0007669"/>
    <property type="project" value="UniProtKB-ARBA"/>
</dbReference>
<feature type="transmembrane region" description="Helical" evidence="8">
    <location>
        <begin position="181"/>
        <end position="214"/>
    </location>
</feature>
<feature type="domain" description="Glycosyltransferase RgtA/B/C/D-like" evidence="9">
    <location>
        <begin position="83"/>
        <end position="239"/>
    </location>
</feature>
<dbReference type="GO" id="GO:0005886">
    <property type="term" value="C:plasma membrane"/>
    <property type="evidence" value="ECO:0007669"/>
    <property type="project" value="UniProtKB-SubCell"/>
</dbReference>
<comment type="subcellular location">
    <subcellularLocation>
        <location evidence="1">Cell membrane</location>
        <topology evidence="1">Multi-pass membrane protein</topology>
    </subcellularLocation>
</comment>
<keyword evidence="2" id="KW-1003">Cell membrane</keyword>
<evidence type="ECO:0000256" key="7">
    <source>
        <dbReference type="ARBA" id="ARBA00023136"/>
    </source>
</evidence>
<dbReference type="GO" id="GO:0016763">
    <property type="term" value="F:pentosyltransferase activity"/>
    <property type="evidence" value="ECO:0007669"/>
    <property type="project" value="TreeGrafter"/>
</dbReference>
<keyword evidence="3" id="KW-0328">Glycosyltransferase</keyword>
<feature type="transmembrane region" description="Helical" evidence="8">
    <location>
        <begin position="102"/>
        <end position="121"/>
    </location>
</feature>
<protein>
    <submittedName>
        <fullName evidence="10">Glycosyltransferase family 39 protein</fullName>
    </submittedName>
</protein>
<feature type="transmembrane region" description="Helical" evidence="8">
    <location>
        <begin position="302"/>
        <end position="322"/>
    </location>
</feature>
<name>A0A8J6NJY3_9CHLR</name>
<dbReference type="Proteomes" id="UP000614469">
    <property type="component" value="Unassembled WGS sequence"/>
</dbReference>
<keyword evidence="4" id="KW-0808">Transferase</keyword>
<feature type="transmembrane region" description="Helical" evidence="8">
    <location>
        <begin position="276"/>
        <end position="295"/>
    </location>
</feature>
<feature type="transmembrane region" description="Helical" evidence="8">
    <location>
        <begin position="328"/>
        <end position="348"/>
    </location>
</feature>